<dbReference type="AlphaFoldDB" id="A0ABD1M1L8"/>
<dbReference type="EMBL" id="JBGMDY010000006">
    <property type="protein sequence ID" value="KAL2329674.1"/>
    <property type="molecule type" value="Genomic_DNA"/>
</dbReference>
<dbReference type="Proteomes" id="UP001603857">
    <property type="component" value="Unassembled WGS sequence"/>
</dbReference>
<organism evidence="3 4">
    <name type="scientific">Flemingia macrophylla</name>
    <dbReference type="NCBI Taxonomy" id="520843"/>
    <lineage>
        <taxon>Eukaryota</taxon>
        <taxon>Viridiplantae</taxon>
        <taxon>Streptophyta</taxon>
        <taxon>Embryophyta</taxon>
        <taxon>Tracheophyta</taxon>
        <taxon>Spermatophyta</taxon>
        <taxon>Magnoliopsida</taxon>
        <taxon>eudicotyledons</taxon>
        <taxon>Gunneridae</taxon>
        <taxon>Pentapetalae</taxon>
        <taxon>rosids</taxon>
        <taxon>fabids</taxon>
        <taxon>Fabales</taxon>
        <taxon>Fabaceae</taxon>
        <taxon>Papilionoideae</taxon>
        <taxon>50 kb inversion clade</taxon>
        <taxon>NPAAA clade</taxon>
        <taxon>indigoferoid/millettioid clade</taxon>
        <taxon>Phaseoleae</taxon>
        <taxon>Flemingia</taxon>
    </lineage>
</organism>
<keyword evidence="1" id="KW-0677">Repeat</keyword>
<dbReference type="InterPro" id="IPR032675">
    <property type="entry name" value="LRR_dom_sf"/>
</dbReference>
<sequence>MKYVKPCTRSVFFFLATDIEYDLKSFELARVLHTTTLGFSLQPNSLKGMIHLRYLYIVSCRHLPASISYLWNLETLYVFRALKISSEIWKLKRLRYLELNMCTLPKATGERVIMENLQTLSLLHKDEGSFLKLQNVMFPRLRKLTLKDYSDDICYPLEELSSLLSLTNLQSLNITSQIARLTNPNVFPSNLTKIILRIQYRLEGRIFMNTLGALPNLQILKLIADVLRSIYWIDIDTRKFLQLQVFHIRQLFISWGELGEDAMPKLRHLIIEGHRASEFPEQLLSLTSLRVVHLVDCPYSFVQRVEESGLNKDSKLIIDSGECKWFGPLYSRVELKLVFYISN</sequence>
<evidence type="ECO:0000256" key="1">
    <source>
        <dbReference type="ARBA" id="ARBA00022737"/>
    </source>
</evidence>
<dbReference type="PANTHER" id="PTHR15140">
    <property type="entry name" value="TUBULIN-SPECIFIC CHAPERONE E"/>
    <property type="match status" value="1"/>
</dbReference>
<dbReference type="InterPro" id="IPR055414">
    <property type="entry name" value="LRR_R13L4/SHOC2-like"/>
</dbReference>
<dbReference type="Pfam" id="PF23598">
    <property type="entry name" value="LRR_14"/>
    <property type="match status" value="1"/>
</dbReference>
<dbReference type="SUPFAM" id="SSF52058">
    <property type="entry name" value="L domain-like"/>
    <property type="match status" value="1"/>
</dbReference>
<proteinExistence type="predicted"/>
<name>A0ABD1M1L8_9FABA</name>
<comment type="caution">
    <text evidence="3">The sequence shown here is derived from an EMBL/GenBank/DDBJ whole genome shotgun (WGS) entry which is preliminary data.</text>
</comment>
<feature type="domain" description="Disease resistance R13L4/SHOC-2-like LRR" evidence="2">
    <location>
        <begin position="9"/>
        <end position="197"/>
    </location>
</feature>
<evidence type="ECO:0000313" key="4">
    <source>
        <dbReference type="Proteomes" id="UP001603857"/>
    </source>
</evidence>
<protein>
    <recommendedName>
        <fullName evidence="2">Disease resistance R13L4/SHOC-2-like LRR domain-containing protein</fullName>
    </recommendedName>
</protein>
<evidence type="ECO:0000313" key="3">
    <source>
        <dbReference type="EMBL" id="KAL2329674.1"/>
    </source>
</evidence>
<dbReference type="PANTHER" id="PTHR15140:SF37">
    <property type="entry name" value="UBIQUITIN-LIKE DOMAIN-CONTAINING PROTEIN"/>
    <property type="match status" value="1"/>
</dbReference>
<evidence type="ECO:0000259" key="2">
    <source>
        <dbReference type="Pfam" id="PF23598"/>
    </source>
</evidence>
<reference evidence="3 4" key="1">
    <citation type="submission" date="2024-08" db="EMBL/GenBank/DDBJ databases">
        <title>Insights into the chromosomal genome structure of Flemingia macrophylla.</title>
        <authorList>
            <person name="Ding Y."/>
            <person name="Zhao Y."/>
            <person name="Bi W."/>
            <person name="Wu M."/>
            <person name="Zhao G."/>
            <person name="Gong Y."/>
            <person name="Li W."/>
            <person name="Zhang P."/>
        </authorList>
    </citation>
    <scope>NUCLEOTIDE SEQUENCE [LARGE SCALE GENOMIC DNA]</scope>
    <source>
        <strain evidence="3">DYQJB</strain>
        <tissue evidence="3">Leaf</tissue>
    </source>
</reference>
<gene>
    <name evidence="3" type="ORF">Fmac_017255</name>
</gene>
<keyword evidence="4" id="KW-1185">Reference proteome</keyword>
<accession>A0ABD1M1L8</accession>
<dbReference type="Gene3D" id="3.80.10.10">
    <property type="entry name" value="Ribonuclease Inhibitor"/>
    <property type="match status" value="1"/>
</dbReference>